<gene>
    <name evidence="2" type="ORF">PsYK624_059540</name>
</gene>
<keyword evidence="1" id="KW-0472">Membrane</keyword>
<organism evidence="2 3">
    <name type="scientific">Phanerochaete sordida</name>
    <dbReference type="NCBI Taxonomy" id="48140"/>
    <lineage>
        <taxon>Eukaryota</taxon>
        <taxon>Fungi</taxon>
        <taxon>Dikarya</taxon>
        <taxon>Basidiomycota</taxon>
        <taxon>Agaricomycotina</taxon>
        <taxon>Agaricomycetes</taxon>
        <taxon>Polyporales</taxon>
        <taxon>Phanerochaetaceae</taxon>
        <taxon>Phanerochaete</taxon>
    </lineage>
</organism>
<dbReference type="AlphaFoldDB" id="A0A9P3LCR4"/>
<keyword evidence="3" id="KW-1185">Reference proteome</keyword>
<dbReference type="EMBL" id="BPQB01000014">
    <property type="protein sequence ID" value="GJE89844.1"/>
    <property type="molecule type" value="Genomic_DNA"/>
</dbReference>
<dbReference type="Proteomes" id="UP000703269">
    <property type="component" value="Unassembled WGS sequence"/>
</dbReference>
<keyword evidence="1" id="KW-0812">Transmembrane</keyword>
<feature type="transmembrane region" description="Helical" evidence="1">
    <location>
        <begin position="181"/>
        <end position="204"/>
    </location>
</feature>
<name>A0A9P3LCR4_9APHY</name>
<feature type="transmembrane region" description="Helical" evidence="1">
    <location>
        <begin position="60"/>
        <end position="83"/>
    </location>
</feature>
<proteinExistence type="predicted"/>
<evidence type="ECO:0008006" key="4">
    <source>
        <dbReference type="Google" id="ProtNLM"/>
    </source>
</evidence>
<sequence>MPSADEILSRRTNGTVTAAVTAITVLCGIAYAVGMWVLGRRWAHQARSKAFTLNKWPRRLVPAFHICLTLTSLLEIAVTAWLLGQYHYTGRYATVGSRDAIRAALVAAGWTFIFSISFTVMFLHPSWWRHLVASAGVQAIWILITWCVWVAATATMTRALPLLSAKAHCAGVEYCGQLRTAFGLSLAEVLLLTLGLGGMMWSFWKAYYAARY</sequence>
<feature type="transmembrane region" description="Helical" evidence="1">
    <location>
        <begin position="16"/>
        <end position="39"/>
    </location>
</feature>
<reference evidence="2 3" key="1">
    <citation type="submission" date="2021-08" db="EMBL/GenBank/DDBJ databases">
        <title>Draft Genome Sequence of Phanerochaete sordida strain YK-624.</title>
        <authorList>
            <person name="Mori T."/>
            <person name="Dohra H."/>
            <person name="Suzuki T."/>
            <person name="Kawagishi H."/>
            <person name="Hirai H."/>
        </authorList>
    </citation>
    <scope>NUCLEOTIDE SEQUENCE [LARGE SCALE GENOMIC DNA]</scope>
    <source>
        <strain evidence="2 3">YK-624</strain>
    </source>
</reference>
<comment type="caution">
    <text evidence="2">The sequence shown here is derived from an EMBL/GenBank/DDBJ whole genome shotgun (WGS) entry which is preliminary data.</text>
</comment>
<evidence type="ECO:0000256" key="1">
    <source>
        <dbReference type="SAM" id="Phobius"/>
    </source>
</evidence>
<protein>
    <recommendedName>
        <fullName evidence="4">MARVEL domain-containing protein</fullName>
    </recommendedName>
</protein>
<evidence type="ECO:0000313" key="2">
    <source>
        <dbReference type="EMBL" id="GJE89844.1"/>
    </source>
</evidence>
<dbReference type="OrthoDB" id="2628419at2759"/>
<accession>A0A9P3LCR4</accession>
<feature type="transmembrane region" description="Helical" evidence="1">
    <location>
        <begin position="131"/>
        <end position="152"/>
    </location>
</feature>
<feature type="transmembrane region" description="Helical" evidence="1">
    <location>
        <begin position="103"/>
        <end position="124"/>
    </location>
</feature>
<keyword evidence="1" id="KW-1133">Transmembrane helix</keyword>
<evidence type="ECO:0000313" key="3">
    <source>
        <dbReference type="Proteomes" id="UP000703269"/>
    </source>
</evidence>